<reference evidence="1" key="1">
    <citation type="submission" date="2015-07" db="EMBL/GenBank/DDBJ databases">
        <title>MeaNS - Measles Nucleotide Surveillance Program.</title>
        <authorList>
            <person name="Tran T."/>
            <person name="Druce J."/>
        </authorList>
    </citation>
    <scope>NUCLEOTIDE SEQUENCE</scope>
    <source>
        <strain evidence="1">UCB-OBI-ISO-001</strain>
        <tissue evidence="1">Gonad</tissue>
    </source>
</reference>
<sequence length="49" mass="5931">MNINSLILCFFLTYIQPRTHIHAHNYRHVNIDKNQLQKTTTLLFDPIHR</sequence>
<accession>A0A0L8IFW6</accession>
<name>A0A0L8IFW6_OCTBM</name>
<proteinExistence type="predicted"/>
<protein>
    <submittedName>
        <fullName evidence="1">Uncharacterized protein</fullName>
    </submittedName>
</protein>
<gene>
    <name evidence="1" type="ORF">OCBIM_22009682mg</name>
</gene>
<evidence type="ECO:0000313" key="1">
    <source>
        <dbReference type="EMBL" id="KOF99905.1"/>
    </source>
</evidence>
<organism evidence="1">
    <name type="scientific">Octopus bimaculoides</name>
    <name type="common">California two-spotted octopus</name>
    <dbReference type="NCBI Taxonomy" id="37653"/>
    <lineage>
        <taxon>Eukaryota</taxon>
        <taxon>Metazoa</taxon>
        <taxon>Spiralia</taxon>
        <taxon>Lophotrochozoa</taxon>
        <taxon>Mollusca</taxon>
        <taxon>Cephalopoda</taxon>
        <taxon>Coleoidea</taxon>
        <taxon>Octopodiformes</taxon>
        <taxon>Octopoda</taxon>
        <taxon>Incirrata</taxon>
        <taxon>Octopodidae</taxon>
        <taxon>Octopus</taxon>
    </lineage>
</organism>
<dbReference type="EMBL" id="KQ415866">
    <property type="protein sequence ID" value="KOF99905.1"/>
    <property type="molecule type" value="Genomic_DNA"/>
</dbReference>
<dbReference type="AlphaFoldDB" id="A0A0L8IFW6"/>